<gene>
    <name evidence="2" type="ORF">GO986_18595</name>
</gene>
<dbReference type="Proteomes" id="UP000483286">
    <property type="component" value="Unassembled WGS sequence"/>
</dbReference>
<reference evidence="2 3" key="1">
    <citation type="submission" date="2019-12" db="EMBL/GenBank/DDBJ databases">
        <title>Deinococcus sp. HMF7620 Genome sequencing and assembly.</title>
        <authorList>
            <person name="Kang H."/>
            <person name="Kim H."/>
            <person name="Joh K."/>
        </authorList>
    </citation>
    <scope>NUCLEOTIDE SEQUENCE [LARGE SCALE GENOMIC DNA]</scope>
    <source>
        <strain evidence="2 3">HMF7620</strain>
    </source>
</reference>
<dbReference type="AlphaFoldDB" id="A0A7C9I591"/>
<evidence type="ECO:0000313" key="2">
    <source>
        <dbReference type="EMBL" id="MVN88751.1"/>
    </source>
</evidence>
<proteinExistence type="predicted"/>
<dbReference type="RefSeq" id="WP_157460847.1">
    <property type="nucleotide sequence ID" value="NZ_WQLB01000034.1"/>
</dbReference>
<dbReference type="EMBL" id="WQLB01000034">
    <property type="protein sequence ID" value="MVN88751.1"/>
    <property type="molecule type" value="Genomic_DNA"/>
</dbReference>
<evidence type="ECO:0000313" key="3">
    <source>
        <dbReference type="Proteomes" id="UP000483286"/>
    </source>
</evidence>
<comment type="caution">
    <text evidence="2">The sequence shown here is derived from an EMBL/GenBank/DDBJ whole genome shotgun (WGS) entry which is preliminary data.</text>
</comment>
<feature type="region of interest" description="Disordered" evidence="1">
    <location>
        <begin position="1"/>
        <end position="28"/>
    </location>
</feature>
<organism evidence="2 3">
    <name type="scientific">Deinococcus arboris</name>
    <dbReference type="NCBI Taxonomy" id="2682977"/>
    <lineage>
        <taxon>Bacteria</taxon>
        <taxon>Thermotogati</taxon>
        <taxon>Deinococcota</taxon>
        <taxon>Deinococci</taxon>
        <taxon>Deinococcales</taxon>
        <taxon>Deinococcaceae</taxon>
        <taxon>Deinococcus</taxon>
    </lineage>
</organism>
<name>A0A7C9I591_9DEIO</name>
<protein>
    <submittedName>
        <fullName evidence="2">Uncharacterized protein</fullName>
    </submittedName>
</protein>
<sequence length="86" mass="9733">MLDKNREVEEAQARAEELSLPPEDSVPTGKFTVSPIRLNVLDGFEDVYGKLKRQRRTLKRYQVAEALLAALAEEPEVLAAVVRRLK</sequence>
<keyword evidence="3" id="KW-1185">Reference proteome</keyword>
<feature type="compositionally biased region" description="Basic and acidic residues" evidence="1">
    <location>
        <begin position="1"/>
        <end position="17"/>
    </location>
</feature>
<accession>A0A7C9I591</accession>
<evidence type="ECO:0000256" key="1">
    <source>
        <dbReference type="SAM" id="MobiDB-lite"/>
    </source>
</evidence>